<reference evidence="2" key="1">
    <citation type="submission" date="2014-10" db="EMBL/GenBank/DDBJ databases">
        <authorList>
            <person name="King R."/>
        </authorList>
    </citation>
    <scope>NUCLEOTIDE SEQUENCE [LARGE SCALE GENOMIC DNA]</scope>
    <source>
        <strain evidence="2">A3/5</strain>
    </source>
</reference>
<protein>
    <submittedName>
        <fullName evidence="1">Uncharacterized protein</fullName>
    </submittedName>
</protein>
<evidence type="ECO:0000313" key="1">
    <source>
        <dbReference type="EMBL" id="CEI69192.1"/>
    </source>
</evidence>
<accession>A0A2L2TDY6</accession>
<dbReference type="EMBL" id="LN649231">
    <property type="protein sequence ID" value="CEI69192.1"/>
    <property type="molecule type" value="Genomic_DNA"/>
</dbReference>
<dbReference type="AlphaFoldDB" id="A0A2L2TDY6"/>
<dbReference type="Proteomes" id="UP000245910">
    <property type="component" value="Chromosome III"/>
</dbReference>
<name>A0A2L2TDY6_9HYPO</name>
<proteinExistence type="predicted"/>
<sequence>MGWARSRSKVHIFRPGFDENLYSHETTISPSHIEHATPEQKLAEAYNFDTQVPVAIQKPLRAETVAVFDAGL</sequence>
<evidence type="ECO:0000313" key="2">
    <source>
        <dbReference type="Proteomes" id="UP000245910"/>
    </source>
</evidence>
<keyword evidence="2" id="KW-1185">Reference proteome</keyword>
<organism evidence="1 2">
    <name type="scientific">Fusarium venenatum</name>
    <dbReference type="NCBI Taxonomy" id="56646"/>
    <lineage>
        <taxon>Eukaryota</taxon>
        <taxon>Fungi</taxon>
        <taxon>Dikarya</taxon>
        <taxon>Ascomycota</taxon>
        <taxon>Pezizomycotina</taxon>
        <taxon>Sordariomycetes</taxon>
        <taxon>Hypocreomycetidae</taxon>
        <taxon>Hypocreales</taxon>
        <taxon>Nectriaceae</taxon>
        <taxon>Fusarium</taxon>
    </lineage>
</organism>